<dbReference type="Proteomes" id="UP000093366">
    <property type="component" value="Unassembled WGS sequence"/>
</dbReference>
<evidence type="ECO:0000256" key="3">
    <source>
        <dbReference type="ARBA" id="ARBA00022723"/>
    </source>
</evidence>
<evidence type="ECO:0000256" key="1">
    <source>
        <dbReference type="ARBA" id="ARBA00001966"/>
    </source>
</evidence>
<dbReference type="PANTHER" id="PTHR43273:SF8">
    <property type="entry name" value="RADICAL SAM DOMAIN PROTEIN"/>
    <property type="match status" value="1"/>
</dbReference>
<reference evidence="7" key="1">
    <citation type="submission" date="2016-07" db="EMBL/GenBank/DDBJ databases">
        <authorList>
            <person name="Florea S."/>
            <person name="Webb J.S."/>
            <person name="Jaromczyk J."/>
            <person name="Schardl C.L."/>
        </authorList>
    </citation>
    <scope>NUCLEOTIDE SEQUENCE [LARGE SCALE GENOMIC DNA]</scope>
    <source>
        <strain evidence="7">IPB1</strain>
    </source>
</reference>
<evidence type="ECO:0000256" key="4">
    <source>
        <dbReference type="ARBA" id="ARBA00023004"/>
    </source>
</evidence>
<name>A0A1C0TQ77_9GAMM</name>
<dbReference type="InterPro" id="IPR023867">
    <property type="entry name" value="Sulphatase_maturase_rSAM"/>
</dbReference>
<dbReference type="GO" id="GO:0016491">
    <property type="term" value="F:oxidoreductase activity"/>
    <property type="evidence" value="ECO:0007669"/>
    <property type="project" value="InterPro"/>
</dbReference>
<dbReference type="AlphaFoldDB" id="A0A1C0TQ77"/>
<dbReference type="GO" id="GO:0051536">
    <property type="term" value="F:iron-sulfur cluster binding"/>
    <property type="evidence" value="ECO:0007669"/>
    <property type="project" value="UniProtKB-KW"/>
</dbReference>
<evidence type="ECO:0000256" key="2">
    <source>
        <dbReference type="ARBA" id="ARBA00022691"/>
    </source>
</evidence>
<keyword evidence="2" id="KW-0949">S-adenosyl-L-methionine</keyword>
<sequence>MHLLYAPTNFCNMGCKYCYLGTGTDEKSTLNKVVSTLDTAVSGFLAEGIIPFNLSFHGGEATSIPKEILVNLLDYSYEYYLKYGDKIKAAGYPLNPVHIKTNLFNFDKLYDVFERYKVSISGSVDLPLKLHEKYRTDKRGRSTLEKITKNLKLLATYPHHKKISCVVTQEHFHQLDDFIDDIKYIHYGIGLDMTKFNIMFSFDSHKNKDKFGGGIIGTEMLTQDQQVLFYKKLYEEFEGTELEEGLKQHWFKEFTPEFCCSAVNCGDKFFLLQNNGDVYACPRGQSSKKFYYGNLFQDSVLDILNNGWQTIESIENSLPADEECFTCSYLPYCNQGCVFVREQTQMTKSYTCKLQKELYKADLERYPPYDKGYIESYAAQYKYQNKINSFKKNEISLEKNRFITNELESEDNSLKSLLANDPILQSVYASTNFGLTVDGTDYKLTSNTLSNKTELVLLLEGSQVVLKVKRDVLEKNSTELVNNHLILMVTRNTMVTYGDEKRRKQEHLFDYHLYANSLQNSSEVKGDYYHLDITKIIKIHSDLFLSGVRNNFFVTTKKLREYHYEKQRKNAFYHIQAINLPFPFIEFYWQ</sequence>
<comment type="caution">
    <text evidence="6">The sequence shown here is derived from an EMBL/GenBank/DDBJ whole genome shotgun (WGS) entry which is preliminary data.</text>
</comment>
<gene>
    <name evidence="6" type="ORF">A7985_13595</name>
</gene>
<comment type="cofactor">
    <cofactor evidence="1">
        <name>[4Fe-4S] cluster</name>
        <dbReference type="ChEBI" id="CHEBI:49883"/>
    </cofactor>
</comment>
<protein>
    <submittedName>
        <fullName evidence="6">Uncharacterized protein</fullName>
    </submittedName>
</protein>
<dbReference type="InterPro" id="IPR013785">
    <property type="entry name" value="Aldolase_TIM"/>
</dbReference>
<dbReference type="SUPFAM" id="SSF102114">
    <property type="entry name" value="Radical SAM enzymes"/>
    <property type="match status" value="1"/>
</dbReference>
<dbReference type="InterPro" id="IPR058240">
    <property type="entry name" value="rSAM_sf"/>
</dbReference>
<organism evidence="6 7">
    <name type="scientific">Pseudoalteromonas luteoviolacea</name>
    <dbReference type="NCBI Taxonomy" id="43657"/>
    <lineage>
        <taxon>Bacteria</taxon>
        <taxon>Pseudomonadati</taxon>
        <taxon>Pseudomonadota</taxon>
        <taxon>Gammaproteobacteria</taxon>
        <taxon>Alteromonadales</taxon>
        <taxon>Pseudoalteromonadaceae</taxon>
        <taxon>Pseudoalteromonas</taxon>
    </lineage>
</organism>
<dbReference type="SFLD" id="SFLDS00029">
    <property type="entry name" value="Radical_SAM"/>
    <property type="match status" value="1"/>
</dbReference>
<proteinExistence type="predicted"/>
<dbReference type="InterPro" id="IPR023885">
    <property type="entry name" value="4Fe4S-binding_SPASM_dom"/>
</dbReference>
<dbReference type="EMBL" id="MAUJ01000004">
    <property type="protein sequence ID" value="OCQ21094.1"/>
    <property type="molecule type" value="Genomic_DNA"/>
</dbReference>
<dbReference type="SFLD" id="SFLDG01067">
    <property type="entry name" value="SPASM/twitch_domain_containing"/>
    <property type="match status" value="1"/>
</dbReference>
<keyword evidence="3" id="KW-0479">Metal-binding</keyword>
<evidence type="ECO:0000313" key="7">
    <source>
        <dbReference type="Proteomes" id="UP000093366"/>
    </source>
</evidence>
<accession>A0A1C0TQ77</accession>
<keyword evidence="4" id="KW-0408">Iron</keyword>
<dbReference type="NCBIfam" id="TIGR04085">
    <property type="entry name" value="rSAM_more_4Fe4S"/>
    <property type="match status" value="1"/>
</dbReference>
<dbReference type="Gene3D" id="3.20.20.70">
    <property type="entry name" value="Aldolase class I"/>
    <property type="match status" value="1"/>
</dbReference>
<dbReference type="InterPro" id="IPR007197">
    <property type="entry name" value="rSAM"/>
</dbReference>
<dbReference type="PANTHER" id="PTHR43273">
    <property type="entry name" value="ANAEROBIC SULFATASE-MATURATING ENZYME HOMOLOG ASLB-RELATED"/>
    <property type="match status" value="1"/>
</dbReference>
<dbReference type="GO" id="GO:0046872">
    <property type="term" value="F:metal ion binding"/>
    <property type="evidence" value="ECO:0007669"/>
    <property type="project" value="UniProtKB-KW"/>
</dbReference>
<evidence type="ECO:0000313" key="6">
    <source>
        <dbReference type="EMBL" id="OCQ21094.1"/>
    </source>
</evidence>
<keyword evidence="5" id="KW-0411">Iron-sulfur</keyword>
<evidence type="ECO:0000256" key="5">
    <source>
        <dbReference type="ARBA" id="ARBA00023014"/>
    </source>
</evidence>